<evidence type="ECO:0000256" key="1">
    <source>
        <dbReference type="SAM" id="Phobius"/>
    </source>
</evidence>
<dbReference type="RefSeq" id="WP_143647573.1">
    <property type="nucleotide sequence ID" value="NZ_JABJWZ010000354.1"/>
</dbReference>
<gene>
    <name evidence="4" type="ORF">FNX44_009525</name>
    <name evidence="2" type="ORF">H3146_24060</name>
    <name evidence="3" type="ORF">H3147_25835</name>
</gene>
<proteinExistence type="predicted"/>
<evidence type="ECO:0000313" key="6">
    <source>
        <dbReference type="Proteomes" id="UP000517765"/>
    </source>
</evidence>
<feature type="transmembrane region" description="Helical" evidence="1">
    <location>
        <begin position="54"/>
        <end position="73"/>
    </location>
</feature>
<protein>
    <submittedName>
        <fullName evidence="4">Uncharacterized protein</fullName>
    </submittedName>
</protein>
<dbReference type="OrthoDB" id="3855413at2"/>
<comment type="caution">
    <text evidence="4">The sequence shown here is derived from an EMBL/GenBank/DDBJ whole genome shotgun (WGS) entry which is preliminary data.</text>
</comment>
<dbReference type="Proteomes" id="UP000320857">
    <property type="component" value="Unassembled WGS sequence"/>
</dbReference>
<evidence type="ECO:0000313" key="7">
    <source>
        <dbReference type="Proteomes" id="UP000525686"/>
    </source>
</evidence>
<sequence length="108" mass="11082">MAQAVRERGFRSQLGNILNSDGKPHPVENAWVAAAVVVGLVAFVTGFFPGLHLLASWAGLLGILAAAWGQMISATTAERFLLIISLGAAAVGFYLGMANGGLFGGILG</sequence>
<dbReference type="Proteomes" id="UP000517765">
    <property type="component" value="Unassembled WGS sequence"/>
</dbReference>
<reference evidence="4 5" key="1">
    <citation type="submission" date="2019-10" db="EMBL/GenBank/DDBJ databases">
        <title>Streptomyces sp. nov., a novel actinobacterium isolated from alkaline environment.</title>
        <authorList>
            <person name="Golinska P."/>
        </authorList>
    </citation>
    <scope>NUCLEOTIDE SEQUENCE [LARGE SCALE GENOMIC DNA]</scope>
    <source>
        <strain evidence="4 5">OF1</strain>
    </source>
</reference>
<keyword evidence="1" id="KW-0812">Transmembrane</keyword>
<keyword evidence="1" id="KW-0472">Membrane</keyword>
<keyword evidence="5" id="KW-1185">Reference proteome</keyword>
<evidence type="ECO:0000313" key="3">
    <source>
        <dbReference type="EMBL" id="MBB1262203.1"/>
    </source>
</evidence>
<accession>A0A5P0YPC5</accession>
<dbReference type="AlphaFoldDB" id="A0A5P0YPC5"/>
<name>A0A5P0YPC5_9ACTN</name>
<dbReference type="EMBL" id="VJYK02000072">
    <property type="protein sequence ID" value="MQS02108.1"/>
    <property type="molecule type" value="Genomic_DNA"/>
</dbReference>
<evidence type="ECO:0000313" key="5">
    <source>
        <dbReference type="Proteomes" id="UP000320857"/>
    </source>
</evidence>
<reference evidence="2" key="3">
    <citation type="journal article" name="Syst. Appl. Microbiol.">
        <title>Streptomyces alkaliterrae sp. nov., isolated from an alkaline soil, and emended descriptions of Streptomyces alkaliphilus, Streptomyces calidiresistens and Streptomyces durbertensis.</title>
        <authorList>
            <person name="Swiecimska M."/>
            <person name="Golinska P."/>
            <person name="Nouioui I."/>
            <person name="Wypij M."/>
            <person name="Rai M."/>
            <person name="Sangal V."/>
            <person name="Goodfellow M."/>
        </authorList>
    </citation>
    <scope>NUCLEOTIDE SEQUENCE</scope>
    <source>
        <strain evidence="2">OF3</strain>
        <strain evidence="3">OF8</strain>
    </source>
</reference>
<dbReference type="EMBL" id="JABJXA010000276">
    <property type="protein sequence ID" value="MBB1262203.1"/>
    <property type="molecule type" value="Genomic_DNA"/>
</dbReference>
<dbReference type="EMBL" id="JABJWZ010000354">
    <property type="protein sequence ID" value="MBB1256404.1"/>
    <property type="molecule type" value="Genomic_DNA"/>
</dbReference>
<evidence type="ECO:0000313" key="4">
    <source>
        <dbReference type="EMBL" id="MQS02108.1"/>
    </source>
</evidence>
<evidence type="ECO:0000313" key="2">
    <source>
        <dbReference type="EMBL" id="MBB1256404.1"/>
    </source>
</evidence>
<keyword evidence="1" id="KW-1133">Transmembrane helix</keyword>
<feature type="transmembrane region" description="Helical" evidence="1">
    <location>
        <begin position="30"/>
        <end position="48"/>
    </location>
</feature>
<dbReference type="Proteomes" id="UP000525686">
    <property type="component" value="Unassembled WGS sequence"/>
</dbReference>
<reference evidence="6 7" key="2">
    <citation type="submission" date="2020-05" db="EMBL/GenBank/DDBJ databases">
        <title>Classification of alakaliphilic streptomycetes isolated from an alkaline soil next to Lonar Crater, India and a proposal for the recognition of Streptomyces alkaliterrae sp. nov.</title>
        <authorList>
            <person name="Golinska P."/>
        </authorList>
    </citation>
    <scope>NUCLEOTIDE SEQUENCE [LARGE SCALE GENOMIC DNA]</scope>
    <source>
        <strain evidence="7">OF3</strain>
        <strain evidence="6">OF8</strain>
    </source>
</reference>
<feature type="transmembrane region" description="Helical" evidence="1">
    <location>
        <begin position="80"/>
        <end position="107"/>
    </location>
</feature>
<organism evidence="4 5">
    <name type="scientific">Streptomyces alkaliterrae</name>
    <dbReference type="NCBI Taxonomy" id="2213162"/>
    <lineage>
        <taxon>Bacteria</taxon>
        <taxon>Bacillati</taxon>
        <taxon>Actinomycetota</taxon>
        <taxon>Actinomycetes</taxon>
        <taxon>Kitasatosporales</taxon>
        <taxon>Streptomycetaceae</taxon>
        <taxon>Streptomyces</taxon>
    </lineage>
</organism>